<reference evidence="7" key="1">
    <citation type="submission" date="2021-03" db="EMBL/GenBank/DDBJ databases">
        <title>Antimicrobial resistance genes in bacteria isolated from Japanese honey, and their potential for conferring macrolide and lincosamide resistance in the American foulbrood pathogen Paenibacillus larvae.</title>
        <authorList>
            <person name="Okamoto M."/>
            <person name="Kumagai M."/>
            <person name="Kanamori H."/>
            <person name="Takamatsu D."/>
        </authorList>
    </citation>
    <scope>NUCLEOTIDE SEQUENCE</scope>
    <source>
        <strain evidence="7">J40TS1</strain>
    </source>
</reference>
<dbReference type="RefSeq" id="WP_213516399.1">
    <property type="nucleotide sequence ID" value="NZ_BOSE01000005.1"/>
</dbReference>
<feature type="transmembrane region" description="Helical" evidence="5">
    <location>
        <begin position="72"/>
        <end position="93"/>
    </location>
</feature>
<dbReference type="Pfam" id="PF04893">
    <property type="entry name" value="Yip1"/>
    <property type="match status" value="1"/>
</dbReference>
<evidence type="ECO:0000256" key="4">
    <source>
        <dbReference type="ARBA" id="ARBA00023136"/>
    </source>
</evidence>
<feature type="transmembrane region" description="Helical" evidence="5">
    <location>
        <begin position="105"/>
        <end position="125"/>
    </location>
</feature>
<organism evidence="7 8">
    <name type="scientific">Paenibacillus montaniterrae</name>
    <dbReference type="NCBI Taxonomy" id="429341"/>
    <lineage>
        <taxon>Bacteria</taxon>
        <taxon>Bacillati</taxon>
        <taxon>Bacillota</taxon>
        <taxon>Bacilli</taxon>
        <taxon>Bacillales</taxon>
        <taxon>Paenibacillaceae</taxon>
        <taxon>Paenibacillus</taxon>
    </lineage>
</organism>
<evidence type="ECO:0000256" key="3">
    <source>
        <dbReference type="ARBA" id="ARBA00022989"/>
    </source>
</evidence>
<dbReference type="AlphaFoldDB" id="A0A919YS86"/>
<accession>A0A919YS86</accession>
<dbReference type="InterPro" id="IPR006977">
    <property type="entry name" value="Yip1_dom"/>
</dbReference>
<feature type="transmembrane region" description="Helical" evidence="5">
    <location>
        <begin position="34"/>
        <end position="52"/>
    </location>
</feature>
<comment type="subcellular location">
    <subcellularLocation>
        <location evidence="1">Membrane</location>
        <topology evidence="1">Multi-pass membrane protein</topology>
    </subcellularLocation>
</comment>
<feature type="transmembrane region" description="Helical" evidence="5">
    <location>
        <begin position="172"/>
        <end position="193"/>
    </location>
</feature>
<evidence type="ECO:0000256" key="2">
    <source>
        <dbReference type="ARBA" id="ARBA00022692"/>
    </source>
</evidence>
<dbReference type="GO" id="GO:0016020">
    <property type="term" value="C:membrane"/>
    <property type="evidence" value="ECO:0007669"/>
    <property type="project" value="UniProtKB-SubCell"/>
</dbReference>
<keyword evidence="8" id="KW-1185">Reference proteome</keyword>
<proteinExistence type="predicted"/>
<dbReference type="Proteomes" id="UP000683139">
    <property type="component" value="Unassembled WGS sequence"/>
</dbReference>
<feature type="domain" description="Yip1" evidence="6">
    <location>
        <begin position="14"/>
        <end position="185"/>
    </location>
</feature>
<evidence type="ECO:0000256" key="5">
    <source>
        <dbReference type="SAM" id="Phobius"/>
    </source>
</evidence>
<sequence>MSPSSKELVKYPFYLIVHPFNGYWELKYERSNKINLVISFVILLLLSLTNILHSQYAGFLVNLYNPKSMNSLMEFVYVLVPVLFWCVANWSLTTLMDGEGKFVEIFNSTCFALIPLVLINFPWIWLSNVIAMEETAFYHFSNSFALIWFVFLLFVGNMTVHQYTPLKTIMTMLLTLVAIGFMAFLCLLFFSLVQQIISFISVIYQEIVMRG</sequence>
<evidence type="ECO:0000313" key="8">
    <source>
        <dbReference type="Proteomes" id="UP000683139"/>
    </source>
</evidence>
<name>A0A919YS86_9BACL</name>
<keyword evidence="3 5" id="KW-1133">Transmembrane helix</keyword>
<evidence type="ECO:0000256" key="1">
    <source>
        <dbReference type="ARBA" id="ARBA00004141"/>
    </source>
</evidence>
<evidence type="ECO:0000313" key="7">
    <source>
        <dbReference type="EMBL" id="GIP17254.1"/>
    </source>
</evidence>
<feature type="transmembrane region" description="Helical" evidence="5">
    <location>
        <begin position="137"/>
        <end position="160"/>
    </location>
</feature>
<keyword evidence="4 5" id="KW-0472">Membrane</keyword>
<protein>
    <recommendedName>
        <fullName evidence="6">Yip1 domain-containing protein</fullName>
    </recommendedName>
</protein>
<evidence type="ECO:0000259" key="6">
    <source>
        <dbReference type="Pfam" id="PF04893"/>
    </source>
</evidence>
<keyword evidence="2 5" id="KW-0812">Transmembrane</keyword>
<dbReference type="EMBL" id="BOSE01000005">
    <property type="protein sequence ID" value="GIP17254.1"/>
    <property type="molecule type" value="Genomic_DNA"/>
</dbReference>
<comment type="caution">
    <text evidence="7">The sequence shown here is derived from an EMBL/GenBank/DDBJ whole genome shotgun (WGS) entry which is preliminary data.</text>
</comment>
<gene>
    <name evidence="7" type="ORF">J40TS1_28960</name>
</gene>